<keyword evidence="5 12" id="KW-0808">Transferase</keyword>
<dbReference type="InterPro" id="IPR024394">
    <property type="entry name" value="RNA_pol_30_chordopoxvir-type_N"/>
</dbReference>
<name>A0A068EF05_9POXV</name>
<dbReference type="SUPFAM" id="SSF57783">
    <property type="entry name" value="Zinc beta-ribbon"/>
    <property type="match status" value="1"/>
</dbReference>
<evidence type="ECO:0000256" key="7">
    <source>
        <dbReference type="ARBA" id="ARBA00022723"/>
    </source>
</evidence>
<dbReference type="GO" id="GO:0008270">
    <property type="term" value="F:zinc ion binding"/>
    <property type="evidence" value="ECO:0007669"/>
    <property type="project" value="UniProtKB-UniRule"/>
</dbReference>
<comment type="catalytic activity">
    <reaction evidence="11 12">
        <text>RNA(n) + a ribonucleoside 5'-triphosphate = RNA(n+1) + diphosphate</text>
        <dbReference type="Rhea" id="RHEA:21248"/>
        <dbReference type="Rhea" id="RHEA-COMP:14527"/>
        <dbReference type="Rhea" id="RHEA-COMP:17342"/>
        <dbReference type="ChEBI" id="CHEBI:33019"/>
        <dbReference type="ChEBI" id="CHEBI:61557"/>
        <dbReference type="ChEBI" id="CHEBI:140395"/>
        <dbReference type="EC" id="2.7.7.6"/>
    </reaction>
</comment>
<evidence type="ECO:0000256" key="11">
    <source>
        <dbReference type="ARBA" id="ARBA00048552"/>
    </source>
</evidence>
<dbReference type="Pfam" id="PF01096">
    <property type="entry name" value="Zn_ribbon_TFIIS"/>
    <property type="match status" value="1"/>
</dbReference>
<dbReference type="Pfam" id="PF12410">
    <property type="entry name" value="rpo30_N"/>
    <property type="match status" value="1"/>
</dbReference>
<evidence type="ECO:0000256" key="1">
    <source>
        <dbReference type="ARBA" id="ARBA00006144"/>
    </source>
</evidence>
<keyword evidence="4 12" id="KW-0240">DNA-directed RNA polymerase</keyword>
<comment type="similarity">
    <text evidence="1 12">Belongs to the poxviridae DNA-directed RNA polymerase 30 kDa subunit family.</text>
</comment>
<dbReference type="RefSeq" id="YP_009046097.1">
    <property type="nucleotide sequence ID" value="NC_024446.1"/>
</dbReference>
<evidence type="ECO:0000256" key="8">
    <source>
        <dbReference type="ARBA" id="ARBA00022771"/>
    </source>
</evidence>
<organism evidence="15 16">
    <name type="scientific">Penguinpox virus</name>
    <dbReference type="NCBI Taxonomy" id="648998"/>
    <lineage>
        <taxon>Viruses</taxon>
        <taxon>Varidnaviria</taxon>
        <taxon>Bamfordvirae</taxon>
        <taxon>Nucleocytoviricota</taxon>
        <taxon>Pokkesviricetes</taxon>
        <taxon>Chitovirales</taxon>
        <taxon>Poxviridae</taxon>
        <taxon>Chordopoxvirinae</taxon>
        <taxon>Avipoxvirus</taxon>
        <taxon>Avipoxvirus penguinpox</taxon>
    </lineage>
</organism>
<dbReference type="SMART" id="SM00440">
    <property type="entry name" value="ZnF_C2C2"/>
    <property type="match status" value="1"/>
</dbReference>
<keyword evidence="8 13" id="KW-0863">Zinc-finger</keyword>
<evidence type="ECO:0000313" key="15">
    <source>
        <dbReference type="EMBL" id="AID46839.1"/>
    </source>
</evidence>
<dbReference type="GO" id="GO:0003899">
    <property type="term" value="F:DNA-directed RNA polymerase activity"/>
    <property type="evidence" value="ECO:0007669"/>
    <property type="project" value="UniProtKB-EC"/>
</dbReference>
<evidence type="ECO:0000256" key="13">
    <source>
        <dbReference type="PROSITE-ProRule" id="PRU00472"/>
    </source>
</evidence>
<dbReference type="PROSITE" id="PS51133">
    <property type="entry name" value="ZF_TFIIS_2"/>
    <property type="match status" value="1"/>
</dbReference>
<gene>
    <name evidence="15" type="ORF">pepv_104</name>
</gene>
<evidence type="ECO:0000256" key="3">
    <source>
        <dbReference type="ARBA" id="ARBA00014911"/>
    </source>
</evidence>
<dbReference type="EMBL" id="KJ859677">
    <property type="protein sequence ID" value="AID46839.1"/>
    <property type="molecule type" value="Genomic_DNA"/>
</dbReference>
<reference evidence="15 16" key="1">
    <citation type="journal article" date="2014" name="BMC Genomics">
        <title>The complete genome sequences of poxviruses isolated from a penguin and a pigeon in South Africa and comparison to other sequenced avipoxviruses.</title>
        <authorList>
            <person name="Offerman K."/>
            <person name="Carulei O."/>
            <person name="van der Walt A.P."/>
            <person name="Douglass N."/>
            <person name="Williamson A.L."/>
        </authorList>
    </citation>
    <scope>NUCLEOTIDE SEQUENCE [LARGE SCALE GENOMIC DNA]</scope>
    <source>
        <strain evidence="15">PSan92</strain>
    </source>
</reference>
<keyword evidence="7" id="KW-0479">Metal-binding</keyword>
<sequence length="182" mass="21332">MDMMKIIKKYIDSEQEAQKLLKWAIDNANIYYLRNIVNTKVNIEETKFKTVHNIGIEYSKDNKYKLSYRNKPSIATNEKYKELCNLIRSTNGIEKETLRYLLFGIKCVHAKVEYDIEKVPDYDYSNYFDVLKEKSTIKCVACKSTNTIPMILQTRSSDEEPTVRVVCKDCGKNFAPPRLKFN</sequence>
<feature type="domain" description="TFIIS-type" evidence="14">
    <location>
        <begin position="135"/>
        <end position="175"/>
    </location>
</feature>
<evidence type="ECO:0000256" key="10">
    <source>
        <dbReference type="ARBA" id="ARBA00023163"/>
    </source>
</evidence>
<dbReference type="GO" id="GO:0006351">
    <property type="term" value="P:DNA-templated transcription"/>
    <property type="evidence" value="ECO:0007669"/>
    <property type="project" value="InterPro"/>
</dbReference>
<keyword evidence="9" id="KW-0862">Zinc</keyword>
<evidence type="ECO:0000256" key="9">
    <source>
        <dbReference type="ARBA" id="ARBA00022833"/>
    </source>
</evidence>
<dbReference type="KEGG" id="vg:19738108"/>
<evidence type="ECO:0000259" key="14">
    <source>
        <dbReference type="PROSITE" id="PS51133"/>
    </source>
</evidence>
<dbReference type="InterPro" id="IPR001222">
    <property type="entry name" value="Znf_TFIIS"/>
</dbReference>
<dbReference type="EC" id="2.7.7.6" evidence="2 12"/>
<dbReference type="Gene3D" id="2.20.25.10">
    <property type="match status" value="1"/>
</dbReference>
<evidence type="ECO:0000313" key="16">
    <source>
        <dbReference type="Proteomes" id="UP000140838"/>
    </source>
</evidence>
<keyword evidence="6 12" id="KW-0548">Nucleotidyltransferase</keyword>
<protein>
    <recommendedName>
        <fullName evidence="3 12">DNA-directed RNA polymerase 30 kDa polypeptide</fullName>
        <ecNumber evidence="2 12">2.7.7.6</ecNumber>
    </recommendedName>
</protein>
<evidence type="ECO:0000256" key="5">
    <source>
        <dbReference type="ARBA" id="ARBA00022679"/>
    </source>
</evidence>
<dbReference type="InterPro" id="IPR009162">
    <property type="entry name" value="RNA_pol_30_chordopoxvir-type"/>
</dbReference>
<evidence type="ECO:0000256" key="6">
    <source>
        <dbReference type="ARBA" id="ARBA00022695"/>
    </source>
</evidence>
<evidence type="ECO:0000256" key="4">
    <source>
        <dbReference type="ARBA" id="ARBA00022478"/>
    </source>
</evidence>
<evidence type="ECO:0000256" key="2">
    <source>
        <dbReference type="ARBA" id="ARBA00012418"/>
    </source>
</evidence>
<keyword evidence="10 12" id="KW-0804">Transcription</keyword>
<keyword evidence="16" id="KW-1185">Reference proteome</keyword>
<proteinExistence type="inferred from homology"/>
<dbReference type="Proteomes" id="UP000140838">
    <property type="component" value="Genome"/>
</dbReference>
<dbReference type="GeneID" id="19738108"/>
<dbReference type="GO" id="GO:0000428">
    <property type="term" value="C:DNA-directed RNA polymerase complex"/>
    <property type="evidence" value="ECO:0007669"/>
    <property type="project" value="UniProtKB-UniRule"/>
</dbReference>
<dbReference type="PROSITE" id="PS00466">
    <property type="entry name" value="ZF_TFIIS_1"/>
    <property type="match status" value="1"/>
</dbReference>
<evidence type="ECO:0000256" key="12">
    <source>
        <dbReference type="PIRNR" id="PIRNR000745"/>
    </source>
</evidence>
<dbReference type="GO" id="GO:0003677">
    <property type="term" value="F:DNA binding"/>
    <property type="evidence" value="ECO:0007669"/>
    <property type="project" value="UniProtKB-UniRule"/>
</dbReference>
<dbReference type="PIRSF" id="PIRSF000745">
    <property type="entry name" value="VAC_RPO30"/>
    <property type="match status" value="1"/>
</dbReference>
<accession>A0A068EF05</accession>